<evidence type="ECO:0000256" key="7">
    <source>
        <dbReference type="ARBA" id="ARBA00023004"/>
    </source>
</evidence>
<keyword evidence="5" id="KW-0547">Nucleotide-binding</keyword>
<keyword evidence="8" id="KW-0406">Ion transport</keyword>
<organism evidence="11 12">
    <name type="scientific">Chromohalobacter sarecensis</name>
    <dbReference type="NCBI Taxonomy" id="245294"/>
    <lineage>
        <taxon>Bacteria</taxon>
        <taxon>Pseudomonadati</taxon>
        <taxon>Pseudomonadota</taxon>
        <taxon>Gammaproteobacteria</taxon>
        <taxon>Oceanospirillales</taxon>
        <taxon>Halomonadaceae</taxon>
        <taxon>Chromohalobacter</taxon>
    </lineage>
</organism>
<dbReference type="PROSITE" id="PS50893">
    <property type="entry name" value="ABC_TRANSPORTER_2"/>
    <property type="match status" value="1"/>
</dbReference>
<dbReference type="InterPro" id="IPR051535">
    <property type="entry name" value="Siderophore_ABC-ATPase"/>
</dbReference>
<dbReference type="EMBL" id="JBHSEU010000004">
    <property type="protein sequence ID" value="MFC4537388.1"/>
    <property type="molecule type" value="Genomic_DNA"/>
</dbReference>
<dbReference type="InterPro" id="IPR027417">
    <property type="entry name" value="P-loop_NTPase"/>
</dbReference>
<evidence type="ECO:0000259" key="10">
    <source>
        <dbReference type="PROSITE" id="PS50893"/>
    </source>
</evidence>
<evidence type="ECO:0000256" key="4">
    <source>
        <dbReference type="ARBA" id="ARBA00022496"/>
    </source>
</evidence>
<keyword evidence="3" id="KW-1003">Cell membrane</keyword>
<evidence type="ECO:0000313" key="11">
    <source>
        <dbReference type="EMBL" id="MFC4537388.1"/>
    </source>
</evidence>
<dbReference type="GO" id="GO:0005524">
    <property type="term" value="F:ATP binding"/>
    <property type="evidence" value="ECO:0007669"/>
    <property type="project" value="UniProtKB-KW"/>
</dbReference>
<keyword evidence="4" id="KW-0410">Iron transport</keyword>
<gene>
    <name evidence="11" type="ORF">ACFO0U_01160</name>
</gene>
<evidence type="ECO:0000256" key="1">
    <source>
        <dbReference type="ARBA" id="ARBA00004202"/>
    </source>
</evidence>
<dbReference type="SMART" id="SM00382">
    <property type="entry name" value="AAA"/>
    <property type="match status" value="1"/>
</dbReference>
<evidence type="ECO:0000256" key="9">
    <source>
        <dbReference type="ARBA" id="ARBA00023136"/>
    </source>
</evidence>
<evidence type="ECO:0000256" key="2">
    <source>
        <dbReference type="ARBA" id="ARBA00022448"/>
    </source>
</evidence>
<dbReference type="InterPro" id="IPR017871">
    <property type="entry name" value="ABC_transporter-like_CS"/>
</dbReference>
<dbReference type="PANTHER" id="PTHR42771">
    <property type="entry name" value="IRON(3+)-HYDROXAMATE IMPORT ATP-BINDING PROTEIN FHUC"/>
    <property type="match status" value="1"/>
</dbReference>
<dbReference type="CDD" id="cd03214">
    <property type="entry name" value="ABC_Iron-Siderophores_B12_Hemin"/>
    <property type="match status" value="1"/>
</dbReference>
<proteinExistence type="predicted"/>
<accession>A0ABV9CX92</accession>
<keyword evidence="12" id="KW-1185">Reference proteome</keyword>
<keyword evidence="2" id="KW-0813">Transport</keyword>
<name>A0ABV9CX92_9GAMM</name>
<dbReference type="Proteomes" id="UP001596030">
    <property type="component" value="Unassembled WGS sequence"/>
</dbReference>
<comment type="caution">
    <text evidence="11">The sequence shown here is derived from an EMBL/GenBank/DDBJ whole genome shotgun (WGS) entry which is preliminary data.</text>
</comment>
<evidence type="ECO:0000256" key="3">
    <source>
        <dbReference type="ARBA" id="ARBA00022475"/>
    </source>
</evidence>
<dbReference type="Pfam" id="PF00005">
    <property type="entry name" value="ABC_tran"/>
    <property type="match status" value="1"/>
</dbReference>
<dbReference type="PROSITE" id="PS00211">
    <property type="entry name" value="ABC_TRANSPORTER_1"/>
    <property type="match status" value="1"/>
</dbReference>
<sequence>MTQEAFVSAPPDDESAPDIATQGLSLAYGDVPVIEGLELRLPAGQVTAIVGPNGCGKSTLLSGMSRLLKPRAGAVLLDGADIQRVPSRQLAKRLALLPQQPHAPEALTVAELVRFGRHPHQSWLRQWSPDDKACVDEALELTGLTTLAERPVDALSGGQRQRAWIAMAIAQQTPTLLLDEPTSALDLGHQVEVYELIRSLTAAGKTIVMVIHDLIGACRYADHLIAMHQGQILAEGPPGETVTADLVRRLYGVDCTLMTDPATGAPLLTNVRRTRDALDGSAT</sequence>
<keyword evidence="9" id="KW-0472">Membrane</keyword>
<keyword evidence="6 11" id="KW-0067">ATP-binding</keyword>
<evidence type="ECO:0000313" key="12">
    <source>
        <dbReference type="Proteomes" id="UP001596030"/>
    </source>
</evidence>
<dbReference type="SUPFAM" id="SSF52540">
    <property type="entry name" value="P-loop containing nucleoside triphosphate hydrolases"/>
    <property type="match status" value="1"/>
</dbReference>
<dbReference type="PANTHER" id="PTHR42771:SF2">
    <property type="entry name" value="IRON(3+)-HYDROXAMATE IMPORT ATP-BINDING PROTEIN FHUC"/>
    <property type="match status" value="1"/>
</dbReference>
<reference evidence="12" key="1">
    <citation type="journal article" date="2019" name="Int. J. Syst. Evol. Microbiol.">
        <title>The Global Catalogue of Microorganisms (GCM) 10K type strain sequencing project: providing services to taxonomists for standard genome sequencing and annotation.</title>
        <authorList>
            <consortium name="The Broad Institute Genomics Platform"/>
            <consortium name="The Broad Institute Genome Sequencing Center for Infectious Disease"/>
            <person name="Wu L."/>
            <person name="Ma J."/>
        </authorList>
    </citation>
    <scope>NUCLEOTIDE SEQUENCE [LARGE SCALE GENOMIC DNA]</scope>
    <source>
        <strain evidence="12">CGMCC 1.12121</strain>
    </source>
</reference>
<protein>
    <submittedName>
        <fullName evidence="11">ABC transporter ATP-binding protein</fullName>
    </submittedName>
</protein>
<dbReference type="InterPro" id="IPR003439">
    <property type="entry name" value="ABC_transporter-like_ATP-bd"/>
</dbReference>
<keyword evidence="7" id="KW-0408">Iron</keyword>
<comment type="subcellular location">
    <subcellularLocation>
        <location evidence="1">Cell membrane</location>
        <topology evidence="1">Peripheral membrane protein</topology>
    </subcellularLocation>
</comment>
<evidence type="ECO:0000256" key="8">
    <source>
        <dbReference type="ARBA" id="ARBA00023065"/>
    </source>
</evidence>
<dbReference type="Gene3D" id="3.40.50.300">
    <property type="entry name" value="P-loop containing nucleotide triphosphate hydrolases"/>
    <property type="match status" value="1"/>
</dbReference>
<dbReference type="RefSeq" id="WP_246975092.1">
    <property type="nucleotide sequence ID" value="NZ_JAKGAN010000006.1"/>
</dbReference>
<dbReference type="InterPro" id="IPR003593">
    <property type="entry name" value="AAA+_ATPase"/>
</dbReference>
<evidence type="ECO:0000256" key="5">
    <source>
        <dbReference type="ARBA" id="ARBA00022741"/>
    </source>
</evidence>
<feature type="domain" description="ABC transporter" evidence="10">
    <location>
        <begin position="19"/>
        <end position="254"/>
    </location>
</feature>
<evidence type="ECO:0000256" key="6">
    <source>
        <dbReference type="ARBA" id="ARBA00022840"/>
    </source>
</evidence>